<dbReference type="STRING" id="314232.SKA53_00230"/>
<gene>
    <name evidence="1" type="ORF">SKA53_00230</name>
</gene>
<name>A3V8Z3_9RHOB</name>
<comment type="caution">
    <text evidence="1">The sequence shown here is derived from an EMBL/GenBank/DDBJ whole genome shotgun (WGS) entry which is preliminary data.</text>
</comment>
<accession>A3V8Z3</accession>
<organism evidence="1 2">
    <name type="scientific">Yoonia vestfoldensis SKA53</name>
    <dbReference type="NCBI Taxonomy" id="314232"/>
    <lineage>
        <taxon>Bacteria</taxon>
        <taxon>Pseudomonadati</taxon>
        <taxon>Pseudomonadota</taxon>
        <taxon>Alphaproteobacteria</taxon>
        <taxon>Rhodobacterales</taxon>
        <taxon>Paracoccaceae</taxon>
        <taxon>Yoonia</taxon>
    </lineage>
</organism>
<evidence type="ECO:0000313" key="1">
    <source>
        <dbReference type="EMBL" id="EAQ05356.1"/>
    </source>
</evidence>
<keyword evidence="2" id="KW-1185">Reference proteome</keyword>
<dbReference type="EMBL" id="AAMS01000010">
    <property type="protein sequence ID" value="EAQ05356.1"/>
    <property type="molecule type" value="Genomic_DNA"/>
</dbReference>
<dbReference type="Proteomes" id="UP000004507">
    <property type="component" value="Unassembled WGS sequence"/>
</dbReference>
<protein>
    <submittedName>
        <fullName evidence="1">Uncharacterized protein</fullName>
    </submittedName>
</protein>
<sequence>MMSKQTKAALIAAAQQAYDWSGAFPAACLPGVAPLSQGAPAQSEAQMVRDFKRHKKGLVGLRSSSKGLAILLRNVPVGVDRPSELARRFFDPDRYLVTRTKTVDLAAGRITLIDTVVIKSPFGFPLGMRTKDPSIVLVPDDSWALFSTAGETVIGFQRASLAMSLQQLNGGTFTNRDIMELSPDDWATLLGRDAA</sequence>
<evidence type="ECO:0000313" key="2">
    <source>
        <dbReference type="Proteomes" id="UP000004507"/>
    </source>
</evidence>
<dbReference type="AlphaFoldDB" id="A3V8Z3"/>
<dbReference type="HOGENOM" id="CLU_1394863_0_0_5"/>
<proteinExistence type="predicted"/>
<reference evidence="1 2" key="1">
    <citation type="submission" date="2006-01" db="EMBL/GenBank/DDBJ databases">
        <authorList>
            <person name="Hagstrom A."/>
            <person name="Ferriera S."/>
            <person name="Johnson J."/>
            <person name="Kravitz S."/>
            <person name="Halpern A."/>
            <person name="Remington K."/>
            <person name="Beeson K."/>
            <person name="Tran B."/>
            <person name="Rogers Y.-H."/>
            <person name="Friedman R."/>
            <person name="Venter J.C."/>
        </authorList>
    </citation>
    <scope>NUCLEOTIDE SEQUENCE [LARGE SCALE GENOMIC DNA]</scope>
    <source>
        <strain evidence="1 2">SKA53</strain>
    </source>
</reference>